<proteinExistence type="predicted"/>
<evidence type="ECO:0000313" key="1">
    <source>
        <dbReference type="EMBL" id="KGM36658.1"/>
    </source>
</evidence>
<dbReference type="RefSeq" id="WP_037617623.1">
    <property type="nucleotide sequence ID" value="NZ_JPEN01000091.1"/>
</dbReference>
<dbReference type="PATRIC" id="fig|176090.4.peg.1538"/>
<evidence type="ECO:0008006" key="3">
    <source>
        <dbReference type="Google" id="ProtNLM"/>
    </source>
</evidence>
<evidence type="ECO:0000313" key="2">
    <source>
        <dbReference type="Proteomes" id="UP000030019"/>
    </source>
</evidence>
<organism evidence="1 2">
    <name type="scientific">Streptococcus sinensis</name>
    <dbReference type="NCBI Taxonomy" id="176090"/>
    <lineage>
        <taxon>Bacteria</taxon>
        <taxon>Bacillati</taxon>
        <taxon>Bacillota</taxon>
        <taxon>Bacilli</taxon>
        <taxon>Lactobacillales</taxon>
        <taxon>Streptococcaceae</taxon>
        <taxon>Streptococcus</taxon>
    </lineage>
</organism>
<name>A0A0A0DFK0_9STRE</name>
<sequence>MSWFKILLANINKILNREAKNVEYYSFNEIDFDPKFNNSNILENKLKYKTYYENQGNQTFESLLEDGGCLELELLYGDSILSDSFGFRNIGKGADVTKLADLNFRYRSIAVPSEYRRIGVCSCLVLKSIIVVLENLKHYNIEFSLVNTVLIDIDDKFSVYNSILTETVPKENMQYKVFLVKNRDSDLEFLQEQYNRKLKKLLNNLEGCN</sequence>
<gene>
    <name evidence="1" type="ORF">SSIN_1590</name>
</gene>
<protein>
    <recommendedName>
        <fullName evidence="3">N-acetyltransferase domain-containing protein</fullName>
    </recommendedName>
</protein>
<reference evidence="1 2" key="1">
    <citation type="submission" date="2014-06" db="EMBL/GenBank/DDBJ databases">
        <authorList>
            <person name="Teng J.L."/>
            <person name="Huang Y."/>
            <person name="Tse H."/>
            <person name="Lau S.K."/>
            <person name="Woo P.C."/>
        </authorList>
    </citation>
    <scope>NUCLEOTIDE SEQUENCE [LARGE SCALE GENOMIC DNA]</scope>
    <source>
        <strain evidence="1 2">HKU4</strain>
    </source>
</reference>
<dbReference type="AlphaFoldDB" id="A0A0A0DFK0"/>
<comment type="caution">
    <text evidence="1">The sequence shown here is derived from an EMBL/GenBank/DDBJ whole genome shotgun (WGS) entry which is preliminary data.</text>
</comment>
<dbReference type="STRING" id="176090.SSIN_1590"/>
<dbReference type="Proteomes" id="UP000030019">
    <property type="component" value="Unassembled WGS sequence"/>
</dbReference>
<accession>A0A0A0DFK0</accession>
<dbReference type="EMBL" id="JPEN01000091">
    <property type="protein sequence ID" value="KGM36658.1"/>
    <property type="molecule type" value="Genomic_DNA"/>
</dbReference>
<keyword evidence="2" id="KW-1185">Reference proteome</keyword>